<dbReference type="NCBIfam" id="NF033537">
    <property type="entry name" value="lasso_biosyn_B2"/>
    <property type="match status" value="1"/>
</dbReference>
<accession>A0A840Q8B2</accession>
<dbReference type="EMBL" id="JACHIW010000002">
    <property type="protein sequence ID" value="MBB5158762.1"/>
    <property type="molecule type" value="Genomic_DNA"/>
</dbReference>
<comment type="caution">
    <text evidence="2">The sequence shown here is derived from an EMBL/GenBank/DDBJ whole genome shotgun (WGS) entry which is preliminary data.</text>
</comment>
<dbReference type="Proteomes" id="UP000584374">
    <property type="component" value="Unassembled WGS sequence"/>
</dbReference>
<dbReference type="Pfam" id="PF13471">
    <property type="entry name" value="Transglut_core3"/>
    <property type="match status" value="1"/>
</dbReference>
<sequence length="143" mass="15550">MSHSQTLDSDSCKPPPGRRVLVIVAVTGSRILARLRPHRLCAVLKFISRGAKAADYESALRARQNVVAVSRRCAGRYCLNRSIATALLCRLYGNWPTWCTGVMMAPFAAHAWVEADGRRVGEPADAAGYKVMLCVPPRGISPS</sequence>
<evidence type="ECO:0000313" key="3">
    <source>
        <dbReference type="Proteomes" id="UP000584374"/>
    </source>
</evidence>
<dbReference type="RefSeq" id="WP_184730725.1">
    <property type="nucleotide sequence ID" value="NZ_JACHIW010000002.1"/>
</dbReference>
<keyword evidence="3" id="KW-1185">Reference proteome</keyword>
<gene>
    <name evidence="2" type="ORF">BJ970_006361</name>
</gene>
<protein>
    <recommendedName>
        <fullName evidence="1">Microcin J25-processing protein McjB C-terminal domain-containing protein</fullName>
    </recommendedName>
</protein>
<evidence type="ECO:0000259" key="1">
    <source>
        <dbReference type="Pfam" id="PF13471"/>
    </source>
</evidence>
<organism evidence="2 3">
    <name type="scientific">Saccharopolyspora phatthalungensis</name>
    <dbReference type="NCBI Taxonomy" id="664693"/>
    <lineage>
        <taxon>Bacteria</taxon>
        <taxon>Bacillati</taxon>
        <taxon>Actinomycetota</taxon>
        <taxon>Actinomycetes</taxon>
        <taxon>Pseudonocardiales</taxon>
        <taxon>Pseudonocardiaceae</taxon>
        <taxon>Saccharopolyspora</taxon>
    </lineage>
</organism>
<proteinExistence type="predicted"/>
<evidence type="ECO:0000313" key="2">
    <source>
        <dbReference type="EMBL" id="MBB5158762.1"/>
    </source>
</evidence>
<feature type="domain" description="Microcin J25-processing protein McjB C-terminal" evidence="1">
    <location>
        <begin position="23"/>
        <end position="133"/>
    </location>
</feature>
<reference evidence="2 3" key="1">
    <citation type="submission" date="2020-08" db="EMBL/GenBank/DDBJ databases">
        <title>Sequencing the genomes of 1000 actinobacteria strains.</title>
        <authorList>
            <person name="Klenk H.-P."/>
        </authorList>
    </citation>
    <scope>NUCLEOTIDE SEQUENCE [LARGE SCALE GENOMIC DNA]</scope>
    <source>
        <strain evidence="2 3">DSM 45584</strain>
    </source>
</reference>
<dbReference type="InterPro" id="IPR053521">
    <property type="entry name" value="McjB-like"/>
</dbReference>
<dbReference type="AlphaFoldDB" id="A0A840Q8B2"/>
<dbReference type="InterPro" id="IPR032708">
    <property type="entry name" value="McjB_C"/>
</dbReference>
<name>A0A840Q8B2_9PSEU</name>